<protein>
    <submittedName>
        <fullName evidence="9">Sensor histidine kinase</fullName>
        <ecNumber evidence="9">2.7.13.3</ecNumber>
    </submittedName>
</protein>
<evidence type="ECO:0000259" key="8">
    <source>
        <dbReference type="PROSITE" id="PS50885"/>
    </source>
</evidence>
<dbReference type="RefSeq" id="WP_378135549.1">
    <property type="nucleotide sequence ID" value="NZ_JBHSMI010000028.1"/>
</dbReference>
<dbReference type="SMART" id="SM00387">
    <property type="entry name" value="HATPase_c"/>
    <property type="match status" value="1"/>
</dbReference>
<dbReference type="Pfam" id="PF06580">
    <property type="entry name" value="His_kinase"/>
    <property type="match status" value="1"/>
</dbReference>
<evidence type="ECO:0000313" key="10">
    <source>
        <dbReference type="Proteomes" id="UP001596113"/>
    </source>
</evidence>
<evidence type="ECO:0000256" key="2">
    <source>
        <dbReference type="ARBA" id="ARBA00022475"/>
    </source>
</evidence>
<gene>
    <name evidence="9" type="ORF">ACFPOF_19195</name>
</gene>
<evidence type="ECO:0000256" key="6">
    <source>
        <dbReference type="ARBA" id="ARBA00023136"/>
    </source>
</evidence>
<dbReference type="PANTHER" id="PTHR34220:SF7">
    <property type="entry name" value="SENSOR HISTIDINE KINASE YPDA"/>
    <property type="match status" value="1"/>
</dbReference>
<dbReference type="EMBL" id="JBHSMI010000028">
    <property type="protein sequence ID" value="MFC5404872.1"/>
    <property type="molecule type" value="Genomic_DNA"/>
</dbReference>
<keyword evidence="2" id="KW-1003">Cell membrane</keyword>
<evidence type="ECO:0000256" key="7">
    <source>
        <dbReference type="SAM" id="Phobius"/>
    </source>
</evidence>
<dbReference type="SUPFAM" id="SSF55874">
    <property type="entry name" value="ATPase domain of HSP90 chaperone/DNA topoisomerase II/histidine kinase"/>
    <property type="match status" value="1"/>
</dbReference>
<evidence type="ECO:0000256" key="5">
    <source>
        <dbReference type="ARBA" id="ARBA00022777"/>
    </source>
</evidence>
<reference evidence="10" key="1">
    <citation type="journal article" date="2019" name="Int. J. Syst. Evol. Microbiol.">
        <title>The Global Catalogue of Microorganisms (GCM) 10K type strain sequencing project: providing services to taxonomists for standard genome sequencing and annotation.</title>
        <authorList>
            <consortium name="The Broad Institute Genomics Platform"/>
            <consortium name="The Broad Institute Genome Sequencing Center for Infectious Disease"/>
            <person name="Wu L."/>
            <person name="Ma J."/>
        </authorList>
    </citation>
    <scope>NUCLEOTIDE SEQUENCE [LARGE SCALE GENOMIC DNA]</scope>
    <source>
        <strain evidence="10">CGMCC 1.18575</strain>
    </source>
</reference>
<comment type="subcellular location">
    <subcellularLocation>
        <location evidence="1">Cell membrane</location>
        <topology evidence="1">Multi-pass membrane protein</topology>
    </subcellularLocation>
</comment>
<dbReference type="Gene3D" id="6.10.340.10">
    <property type="match status" value="1"/>
</dbReference>
<dbReference type="InterPro" id="IPR003660">
    <property type="entry name" value="HAMP_dom"/>
</dbReference>
<dbReference type="InterPro" id="IPR050640">
    <property type="entry name" value="Bact_2-comp_sensor_kinase"/>
</dbReference>
<feature type="domain" description="HAMP" evidence="8">
    <location>
        <begin position="320"/>
        <end position="372"/>
    </location>
</feature>
<evidence type="ECO:0000256" key="1">
    <source>
        <dbReference type="ARBA" id="ARBA00004651"/>
    </source>
</evidence>
<keyword evidence="7" id="KW-1133">Transmembrane helix</keyword>
<sequence>MLKSIRSRIILLILAVNVSLTVILTFVTLRYNHIKTEHSDERYIGQITKDTMEALEINNKKYSQISTQLMINKTIQAYIPAVNEILQTNNNNISDTRLTEYKADMVSLLNSYYDSTTEIDSIRIWFGHRQVVLVGQGVPQSERKYEEQVGYIAAKKKTPLLVWVANGDGSISQWQIMKDFNISKVTRLNTSSSAPMIGAIEIRLNPERLSSVTKKLNVVPNVNFAYTTSDLKPLFLFPATPWLDAYADLLRTRALDRDVSQLETKDHIFFIEKSLAGSYLITMYTRTSLVQYMLETGKSIVIVPILTLIISILCVMYIFRLLTRFFSPVLRGINKLSAGAFHTRIPLSGAREIDEISSCLNRMAVQIGDLFVKMNEAKQLESQIIQEKNQAEIKALYNQINPHFLFNTLQSINSVAIRRTGGETEINDMIIHLSRLLRESIYRISNFVTLESELNLLWSYVHLQQIRYDDLFQVKWQIDYHSLNKQVPNLILQPIMENAIKHGVFNSSKDRVRITVTSAWEDGVLRISIADDGNGMDAAQLQEVKEKLQGTDSQSGDSSGVGLYNTHQRMLHRFGNDYRMEIRSSGEEGTEVALLIHYSPESADSIEQTPEERR</sequence>
<keyword evidence="3" id="KW-0597">Phosphoprotein</keyword>
<dbReference type="PROSITE" id="PS50885">
    <property type="entry name" value="HAMP"/>
    <property type="match status" value="1"/>
</dbReference>
<proteinExistence type="predicted"/>
<keyword evidence="6 7" id="KW-0472">Membrane</keyword>
<dbReference type="InterPro" id="IPR036890">
    <property type="entry name" value="HATPase_C_sf"/>
</dbReference>
<dbReference type="EC" id="2.7.13.3" evidence="9"/>
<evidence type="ECO:0000256" key="3">
    <source>
        <dbReference type="ARBA" id="ARBA00022553"/>
    </source>
</evidence>
<dbReference type="CDD" id="cd06225">
    <property type="entry name" value="HAMP"/>
    <property type="match status" value="1"/>
</dbReference>
<dbReference type="PANTHER" id="PTHR34220">
    <property type="entry name" value="SENSOR HISTIDINE KINASE YPDA"/>
    <property type="match status" value="1"/>
</dbReference>
<keyword evidence="4 9" id="KW-0808">Transferase</keyword>
<evidence type="ECO:0000313" key="9">
    <source>
        <dbReference type="EMBL" id="MFC5404872.1"/>
    </source>
</evidence>
<feature type="transmembrane region" description="Helical" evidence="7">
    <location>
        <begin position="9"/>
        <end position="29"/>
    </location>
</feature>
<keyword evidence="5 9" id="KW-0418">Kinase</keyword>
<dbReference type="Proteomes" id="UP001596113">
    <property type="component" value="Unassembled WGS sequence"/>
</dbReference>
<keyword evidence="10" id="KW-1185">Reference proteome</keyword>
<comment type="caution">
    <text evidence="9">The sequence shown here is derived from an EMBL/GenBank/DDBJ whole genome shotgun (WGS) entry which is preliminary data.</text>
</comment>
<dbReference type="Pfam" id="PF02518">
    <property type="entry name" value="HATPase_c"/>
    <property type="match status" value="1"/>
</dbReference>
<dbReference type="Gene3D" id="3.30.565.10">
    <property type="entry name" value="Histidine kinase-like ATPase, C-terminal domain"/>
    <property type="match status" value="1"/>
</dbReference>
<keyword evidence="7" id="KW-0812">Transmembrane</keyword>
<organism evidence="9 10">
    <name type="scientific">Cohnella soli</name>
    <dbReference type="NCBI Taxonomy" id="425005"/>
    <lineage>
        <taxon>Bacteria</taxon>
        <taxon>Bacillati</taxon>
        <taxon>Bacillota</taxon>
        <taxon>Bacilli</taxon>
        <taxon>Bacillales</taxon>
        <taxon>Paenibacillaceae</taxon>
        <taxon>Cohnella</taxon>
    </lineage>
</organism>
<dbReference type="InterPro" id="IPR003594">
    <property type="entry name" value="HATPase_dom"/>
</dbReference>
<accession>A0ABW0I0S7</accession>
<feature type="transmembrane region" description="Helical" evidence="7">
    <location>
        <begin position="301"/>
        <end position="322"/>
    </location>
</feature>
<dbReference type="GO" id="GO:0004673">
    <property type="term" value="F:protein histidine kinase activity"/>
    <property type="evidence" value="ECO:0007669"/>
    <property type="project" value="UniProtKB-EC"/>
</dbReference>
<dbReference type="InterPro" id="IPR010559">
    <property type="entry name" value="Sig_transdc_His_kin_internal"/>
</dbReference>
<evidence type="ECO:0000256" key="4">
    <source>
        <dbReference type="ARBA" id="ARBA00022679"/>
    </source>
</evidence>
<name>A0ABW0I0S7_9BACL</name>